<feature type="region of interest" description="Disordered" evidence="1">
    <location>
        <begin position="1"/>
        <end position="34"/>
    </location>
</feature>
<dbReference type="Proteomes" id="UP000435059">
    <property type="component" value="Unassembled WGS sequence"/>
</dbReference>
<evidence type="ECO:0000256" key="1">
    <source>
        <dbReference type="SAM" id="MobiDB-lite"/>
    </source>
</evidence>
<proteinExistence type="predicted"/>
<accession>A0A1Y4VNU9</accession>
<dbReference type="EMBL" id="WDER01000045">
    <property type="protein sequence ID" value="KAB6080991.1"/>
    <property type="molecule type" value="Genomic_DNA"/>
</dbReference>
<dbReference type="Proteomes" id="UP000284417">
    <property type="component" value="Unassembled WGS sequence"/>
</dbReference>
<keyword evidence="6" id="KW-1185">Reference proteome</keyword>
<evidence type="ECO:0000313" key="2">
    <source>
        <dbReference type="EMBL" id="KAB6080991.1"/>
    </source>
</evidence>
<gene>
    <name evidence="4" type="ORF">DW042_19475</name>
    <name evidence="2" type="ORF">GA560_15565</name>
    <name evidence="3" type="ORF">GA574_10565</name>
</gene>
<sequence>MKGKAGETPQTYLENKWLSNSSIQKKTGPNNGTKVVSKEAIRMQQTGALLWLYAWRNEAGNPTLQLYHQKSEEHEH</sequence>
<dbReference type="AlphaFoldDB" id="A0A1Y4VNU9"/>
<evidence type="ECO:0000313" key="5">
    <source>
        <dbReference type="Proteomes" id="UP000284417"/>
    </source>
</evidence>
<evidence type="ECO:0000313" key="6">
    <source>
        <dbReference type="Proteomes" id="UP000435059"/>
    </source>
</evidence>
<reference evidence="6 7" key="2">
    <citation type="journal article" date="2019" name="Nat. Med.">
        <title>A library of human gut bacterial isolates paired with longitudinal multiomics data enables mechanistic microbiome research.</title>
        <authorList>
            <person name="Poyet M."/>
            <person name="Groussin M."/>
            <person name="Gibbons S.M."/>
            <person name="Avila-Pacheco J."/>
            <person name="Jiang X."/>
            <person name="Kearney S.M."/>
            <person name="Perrotta A.R."/>
            <person name="Berdy B."/>
            <person name="Zhao S."/>
            <person name="Lieberman T.D."/>
            <person name="Swanson P.K."/>
            <person name="Smith M."/>
            <person name="Roesemann S."/>
            <person name="Alexander J.E."/>
            <person name="Rich S.A."/>
            <person name="Livny J."/>
            <person name="Vlamakis H."/>
            <person name="Clish C."/>
            <person name="Bullock K."/>
            <person name="Deik A."/>
            <person name="Scott J."/>
            <person name="Pierce K.A."/>
            <person name="Xavier R.J."/>
            <person name="Alm E.J."/>
        </authorList>
    </citation>
    <scope>NUCLEOTIDE SEQUENCE [LARGE SCALE GENOMIC DNA]</scope>
    <source>
        <strain evidence="2 7">BIOML-A73</strain>
        <strain evidence="3 6">BIOML-A74</strain>
    </source>
</reference>
<comment type="caution">
    <text evidence="4">The sequence shown here is derived from an EMBL/GenBank/DDBJ whole genome shotgun (WGS) entry which is preliminary data.</text>
</comment>
<protein>
    <submittedName>
        <fullName evidence="4">Uncharacterized protein</fullName>
    </submittedName>
</protein>
<evidence type="ECO:0000313" key="4">
    <source>
        <dbReference type="EMBL" id="RHK91646.1"/>
    </source>
</evidence>
<dbReference type="Proteomes" id="UP000474077">
    <property type="component" value="Unassembled WGS sequence"/>
</dbReference>
<evidence type="ECO:0000313" key="3">
    <source>
        <dbReference type="EMBL" id="KAB6088171.1"/>
    </source>
</evidence>
<feature type="compositionally biased region" description="Polar residues" evidence="1">
    <location>
        <begin position="8"/>
        <end position="34"/>
    </location>
</feature>
<organism evidence="4 5">
    <name type="scientific">Bacteroides xylanisolvens</name>
    <dbReference type="NCBI Taxonomy" id="371601"/>
    <lineage>
        <taxon>Bacteria</taxon>
        <taxon>Pseudomonadati</taxon>
        <taxon>Bacteroidota</taxon>
        <taxon>Bacteroidia</taxon>
        <taxon>Bacteroidales</taxon>
        <taxon>Bacteroidaceae</taxon>
        <taxon>Bacteroides</taxon>
    </lineage>
</organism>
<evidence type="ECO:0000313" key="7">
    <source>
        <dbReference type="Proteomes" id="UP000474077"/>
    </source>
</evidence>
<name>A0A1Y4VNU9_9BACE</name>
<reference evidence="4 5" key="1">
    <citation type="submission" date="2018-08" db="EMBL/GenBank/DDBJ databases">
        <title>A genome reference for cultivated species of the human gut microbiota.</title>
        <authorList>
            <person name="Zou Y."/>
            <person name="Xue W."/>
            <person name="Luo G."/>
        </authorList>
    </citation>
    <scope>NUCLEOTIDE SEQUENCE [LARGE SCALE GENOMIC DNA]</scope>
    <source>
        <strain evidence="4 5">AF39-6AC</strain>
    </source>
</reference>
<dbReference type="EMBL" id="QROC01000032">
    <property type="protein sequence ID" value="RHK91646.1"/>
    <property type="molecule type" value="Genomic_DNA"/>
</dbReference>
<dbReference type="EMBL" id="WDES01000015">
    <property type="protein sequence ID" value="KAB6088171.1"/>
    <property type="molecule type" value="Genomic_DNA"/>
</dbReference>